<sequence length="66" mass="7614">MSNKYVTYKESLEEIENIIQKIESGEPDIDELSALVKRAATLIKECKKKLRRTEEDLSQTLGELED</sequence>
<organism evidence="8 9">
    <name type="scientific">Fulvivirga imtechensis AK7</name>
    <dbReference type="NCBI Taxonomy" id="1237149"/>
    <lineage>
        <taxon>Bacteria</taxon>
        <taxon>Pseudomonadati</taxon>
        <taxon>Bacteroidota</taxon>
        <taxon>Cytophagia</taxon>
        <taxon>Cytophagales</taxon>
        <taxon>Fulvivirgaceae</taxon>
        <taxon>Fulvivirga</taxon>
    </lineage>
</organism>
<evidence type="ECO:0000256" key="1">
    <source>
        <dbReference type="ARBA" id="ARBA00009998"/>
    </source>
</evidence>
<dbReference type="NCBIfam" id="TIGR01280">
    <property type="entry name" value="xseB"/>
    <property type="match status" value="1"/>
</dbReference>
<evidence type="ECO:0000256" key="7">
    <source>
        <dbReference type="SAM" id="Coils"/>
    </source>
</evidence>
<dbReference type="EC" id="3.1.11.6" evidence="6"/>
<evidence type="ECO:0000313" key="9">
    <source>
        <dbReference type="Proteomes" id="UP000011135"/>
    </source>
</evidence>
<name>L8JR84_9BACT</name>
<dbReference type="Gene3D" id="1.10.287.1040">
    <property type="entry name" value="Exonuclease VII, small subunit"/>
    <property type="match status" value="1"/>
</dbReference>
<dbReference type="GO" id="GO:0009318">
    <property type="term" value="C:exodeoxyribonuclease VII complex"/>
    <property type="evidence" value="ECO:0007669"/>
    <property type="project" value="UniProtKB-UniRule"/>
</dbReference>
<feature type="coiled-coil region" evidence="7">
    <location>
        <begin position="29"/>
        <end position="63"/>
    </location>
</feature>
<keyword evidence="5" id="KW-0269">Exonuclease</keyword>
<dbReference type="GO" id="GO:0006308">
    <property type="term" value="P:DNA catabolic process"/>
    <property type="evidence" value="ECO:0007669"/>
    <property type="project" value="UniProtKB-UniRule"/>
</dbReference>
<evidence type="ECO:0000313" key="8">
    <source>
        <dbReference type="EMBL" id="ELR71486.1"/>
    </source>
</evidence>
<keyword evidence="3" id="KW-0540">Nuclease</keyword>
<protein>
    <recommendedName>
        <fullName evidence="6">Exodeoxyribonuclease VII small subunit</fullName>
        <ecNumber evidence="6">3.1.11.6</ecNumber>
    </recommendedName>
</protein>
<dbReference type="InterPro" id="IPR003761">
    <property type="entry name" value="Exonuc_VII_S"/>
</dbReference>
<evidence type="ECO:0000256" key="3">
    <source>
        <dbReference type="ARBA" id="ARBA00022722"/>
    </source>
</evidence>
<dbReference type="EMBL" id="AMZN01000039">
    <property type="protein sequence ID" value="ELR71486.1"/>
    <property type="molecule type" value="Genomic_DNA"/>
</dbReference>
<reference evidence="8 9" key="1">
    <citation type="submission" date="2012-12" db="EMBL/GenBank/DDBJ databases">
        <title>Genome assembly of Fulvivirga imtechensis AK7.</title>
        <authorList>
            <person name="Nupur N."/>
            <person name="Khatri I."/>
            <person name="Kumar R."/>
            <person name="Subramanian S."/>
            <person name="Pinnaka A."/>
        </authorList>
    </citation>
    <scope>NUCLEOTIDE SEQUENCE [LARGE SCALE GENOMIC DNA]</scope>
    <source>
        <strain evidence="8 9">AK7</strain>
    </source>
</reference>
<dbReference type="Pfam" id="PF02609">
    <property type="entry name" value="Exonuc_VII_S"/>
    <property type="match status" value="1"/>
</dbReference>
<gene>
    <name evidence="8" type="ORF">C900_02549</name>
</gene>
<comment type="caution">
    <text evidence="8">The sequence shown here is derived from an EMBL/GenBank/DDBJ whole genome shotgun (WGS) entry which is preliminary data.</text>
</comment>
<evidence type="ECO:0000256" key="2">
    <source>
        <dbReference type="ARBA" id="ARBA00022490"/>
    </source>
</evidence>
<dbReference type="GO" id="GO:0008855">
    <property type="term" value="F:exodeoxyribonuclease VII activity"/>
    <property type="evidence" value="ECO:0007669"/>
    <property type="project" value="UniProtKB-UniRule"/>
</dbReference>
<keyword evidence="7" id="KW-0175">Coiled coil</keyword>
<keyword evidence="4" id="KW-0378">Hydrolase</keyword>
<dbReference type="Proteomes" id="UP000011135">
    <property type="component" value="Unassembled WGS sequence"/>
</dbReference>
<evidence type="ECO:0000256" key="6">
    <source>
        <dbReference type="NCBIfam" id="TIGR01280"/>
    </source>
</evidence>
<evidence type="ECO:0000256" key="5">
    <source>
        <dbReference type="ARBA" id="ARBA00022839"/>
    </source>
</evidence>
<dbReference type="AlphaFoldDB" id="L8JR84"/>
<comment type="similarity">
    <text evidence="1">Belongs to the XseB family.</text>
</comment>
<dbReference type="STRING" id="1237149.C900_02549"/>
<proteinExistence type="inferred from homology"/>
<accession>L8JR84</accession>
<evidence type="ECO:0000256" key="4">
    <source>
        <dbReference type="ARBA" id="ARBA00022801"/>
    </source>
</evidence>
<dbReference type="SUPFAM" id="SSF116842">
    <property type="entry name" value="XseB-like"/>
    <property type="match status" value="1"/>
</dbReference>
<dbReference type="InterPro" id="IPR037004">
    <property type="entry name" value="Exonuc_VII_ssu_sf"/>
</dbReference>
<dbReference type="RefSeq" id="WP_009579964.1">
    <property type="nucleotide sequence ID" value="NZ_AMZN01000039.1"/>
</dbReference>
<keyword evidence="9" id="KW-1185">Reference proteome</keyword>
<dbReference type="OrthoDB" id="9813898at2"/>
<keyword evidence="2" id="KW-0963">Cytoplasm</keyword>
<dbReference type="eggNOG" id="COG1722">
    <property type="taxonomic scope" value="Bacteria"/>
</dbReference>